<accession>E4X9N5</accession>
<evidence type="ECO:0000256" key="1">
    <source>
        <dbReference type="SAM" id="MobiDB-lite"/>
    </source>
</evidence>
<dbReference type="PANTHER" id="PTHR22684">
    <property type="entry name" value="NULP1-RELATED"/>
    <property type="match status" value="1"/>
</dbReference>
<feature type="region of interest" description="Disordered" evidence="1">
    <location>
        <begin position="1"/>
        <end position="92"/>
    </location>
</feature>
<feature type="region of interest" description="Disordered" evidence="1">
    <location>
        <begin position="584"/>
        <end position="604"/>
    </location>
</feature>
<reference evidence="2" key="1">
    <citation type="journal article" date="2010" name="Science">
        <title>Plasticity of animal genome architecture unmasked by rapid evolution of a pelagic tunicate.</title>
        <authorList>
            <person name="Denoeud F."/>
            <person name="Henriet S."/>
            <person name="Mungpakdee S."/>
            <person name="Aury J.M."/>
            <person name="Da Silva C."/>
            <person name="Brinkmann H."/>
            <person name="Mikhaleva J."/>
            <person name="Olsen L.C."/>
            <person name="Jubin C."/>
            <person name="Canestro C."/>
            <person name="Bouquet J.M."/>
            <person name="Danks G."/>
            <person name="Poulain J."/>
            <person name="Campsteijn C."/>
            <person name="Adamski M."/>
            <person name="Cross I."/>
            <person name="Yadetie F."/>
            <person name="Muffato M."/>
            <person name="Louis A."/>
            <person name="Butcher S."/>
            <person name="Tsagkogeorga G."/>
            <person name="Konrad A."/>
            <person name="Singh S."/>
            <person name="Jensen M.F."/>
            <person name="Cong E.H."/>
            <person name="Eikeseth-Otteraa H."/>
            <person name="Noel B."/>
            <person name="Anthouard V."/>
            <person name="Porcel B.M."/>
            <person name="Kachouri-Lafond R."/>
            <person name="Nishino A."/>
            <person name="Ugolini M."/>
            <person name="Chourrout P."/>
            <person name="Nishida H."/>
            <person name="Aasland R."/>
            <person name="Huzurbazar S."/>
            <person name="Westhof E."/>
            <person name="Delsuc F."/>
            <person name="Lehrach H."/>
            <person name="Reinhardt R."/>
            <person name="Weissenbach J."/>
            <person name="Roy S.W."/>
            <person name="Artiguenave F."/>
            <person name="Postlethwait J.H."/>
            <person name="Manak J.R."/>
            <person name="Thompson E.M."/>
            <person name="Jaillon O."/>
            <person name="Du Pasquier L."/>
            <person name="Boudinot P."/>
            <person name="Liberles D.A."/>
            <person name="Volff J.N."/>
            <person name="Philippe H."/>
            <person name="Lenhard B."/>
            <person name="Roest Crollius H."/>
            <person name="Wincker P."/>
            <person name="Chourrout D."/>
        </authorList>
    </citation>
    <scope>NUCLEOTIDE SEQUENCE [LARGE SCALE GENOMIC DNA]</scope>
</reference>
<evidence type="ECO:0000313" key="2">
    <source>
        <dbReference type="EMBL" id="CBY08441.1"/>
    </source>
</evidence>
<dbReference type="GO" id="GO:1990112">
    <property type="term" value="C:RQC complex"/>
    <property type="evidence" value="ECO:0007669"/>
    <property type="project" value="TreeGrafter"/>
</dbReference>
<dbReference type="AlphaFoldDB" id="E4X9N5"/>
<proteinExistence type="predicted"/>
<dbReference type="PANTHER" id="PTHR22684:SF0">
    <property type="entry name" value="RIBOSOME QUALITY CONTROL COMPLEX SUBUNIT TCF25"/>
    <property type="match status" value="1"/>
</dbReference>
<dbReference type="Gene3D" id="1.25.40.10">
    <property type="entry name" value="Tetratricopeptide repeat domain"/>
    <property type="match status" value="1"/>
</dbReference>
<protein>
    <recommendedName>
        <fullName evidence="4">Transcription factor 25</fullName>
    </recommendedName>
</protein>
<evidence type="ECO:0000313" key="3">
    <source>
        <dbReference type="Proteomes" id="UP000001307"/>
    </source>
</evidence>
<dbReference type="Proteomes" id="UP000001307">
    <property type="component" value="Unassembled WGS sequence"/>
</dbReference>
<dbReference type="EMBL" id="FN653031">
    <property type="protein sequence ID" value="CBY08441.1"/>
    <property type="molecule type" value="Genomic_DNA"/>
</dbReference>
<name>E4X9N5_OIKDI</name>
<feature type="compositionally biased region" description="Acidic residues" evidence="1">
    <location>
        <begin position="595"/>
        <end position="604"/>
    </location>
</feature>
<dbReference type="InParanoid" id="E4X9N5"/>
<sequence>MSARQLKKLKGYDQTTELKKMMGVGSESEEEAAPELMKPPKKKNLGFASLIHDMPSEDEEEEPEEDLAPAAKVVPNSKKSKKKNKKKKKAAQKKADFDSILAEFRENQEETSKESIDDLIVRKMASCLRIDSKFLDPDAELKRIFGNAAVNADRTQKKGRQHQRKLRGSILVNGNSQGPVISGGLGCSEDEKQQKGGDVTWWKFSHNAEYQKMQGIFLKAIKGHDHEALMVILRKSPSHADATLALSDTCRLQDDTNASKELLERLLYLLEQNLHPRCSIGSGKNRFDYNRPENRPLFGALFRYCQLSARRGCWRTALEQAKLLLSFDPIKDPLASVLLIPLYAVRCGQFHELIEMEQELAHRNVESMPNWCLAIALAYIYLDQQGLAQQRVEECLKKFPGLLLKVLSAIQAEPGPEIATSPFFNSDEGEARKLLYELICQREVDLWKETKAQQVLTSAAQSIVALQLPASKNRFNKVPPQIMRHCILSDASVSNLRPEESYLFDPYPPRAADQVVSYIPVIPTEDSTLRGFNSIAESFLQSLVPGFEDMPRGDDADGNPNTHIQNVMDSISAMLDQMRTVRGTEGANENAPNPLEEDGEDEFD</sequence>
<organism evidence="2">
    <name type="scientific">Oikopleura dioica</name>
    <name type="common">Tunicate</name>
    <dbReference type="NCBI Taxonomy" id="34765"/>
    <lineage>
        <taxon>Eukaryota</taxon>
        <taxon>Metazoa</taxon>
        <taxon>Chordata</taxon>
        <taxon>Tunicata</taxon>
        <taxon>Appendicularia</taxon>
        <taxon>Copelata</taxon>
        <taxon>Oikopleuridae</taxon>
        <taxon>Oikopleura</taxon>
    </lineage>
</organism>
<evidence type="ECO:0008006" key="4">
    <source>
        <dbReference type="Google" id="ProtNLM"/>
    </source>
</evidence>
<keyword evidence="3" id="KW-1185">Reference proteome</keyword>
<feature type="compositionally biased region" description="Basic residues" evidence="1">
    <location>
        <begin position="78"/>
        <end position="92"/>
    </location>
</feature>
<feature type="compositionally biased region" description="Low complexity" evidence="1">
    <location>
        <begin position="68"/>
        <end position="77"/>
    </location>
</feature>
<gene>
    <name evidence="2" type="ORF">GSOID_T00005012001</name>
</gene>
<feature type="compositionally biased region" description="Acidic residues" evidence="1">
    <location>
        <begin position="56"/>
        <end position="67"/>
    </location>
</feature>
<dbReference type="OrthoDB" id="205993at2759"/>
<dbReference type="InterPro" id="IPR011990">
    <property type="entry name" value="TPR-like_helical_dom_sf"/>
</dbReference>
<dbReference type="Pfam" id="PF04910">
    <property type="entry name" value="Tcf25"/>
    <property type="match status" value="1"/>
</dbReference>
<dbReference type="InterPro" id="IPR006994">
    <property type="entry name" value="TCF25/Rqc1"/>
</dbReference>